<accession>A0A7Z0CIN3</accession>
<dbReference type="AlphaFoldDB" id="A0A7Z0CIN3"/>
<gene>
    <name evidence="2" type="ORF">BKA03_000257</name>
</gene>
<name>A0A7Z0CIN3_9MICO</name>
<keyword evidence="3" id="KW-1185">Reference proteome</keyword>
<evidence type="ECO:0000313" key="2">
    <source>
        <dbReference type="EMBL" id="NYI40138.1"/>
    </source>
</evidence>
<feature type="region of interest" description="Disordered" evidence="1">
    <location>
        <begin position="1"/>
        <end position="20"/>
    </location>
</feature>
<dbReference type="Proteomes" id="UP000547973">
    <property type="component" value="Unassembled WGS sequence"/>
</dbReference>
<comment type="caution">
    <text evidence="2">The sequence shown here is derived from an EMBL/GenBank/DDBJ whole genome shotgun (WGS) entry which is preliminary data.</text>
</comment>
<sequence length="75" mass="7608">MKIDSGDASSPALRSGSRPSPFALAITRGAAAELAGEHGAGVPALAEALKISPFQVRDLLGEADQRPVLRLVGDG</sequence>
<reference evidence="2 3" key="1">
    <citation type="submission" date="2020-07" db="EMBL/GenBank/DDBJ databases">
        <title>Sequencing the genomes of 1000 actinobacteria strains.</title>
        <authorList>
            <person name="Klenk H.-P."/>
        </authorList>
    </citation>
    <scope>NUCLEOTIDE SEQUENCE [LARGE SCALE GENOMIC DNA]</scope>
    <source>
        <strain evidence="2 3">DSM 19970</strain>
    </source>
</reference>
<proteinExistence type="predicted"/>
<evidence type="ECO:0000313" key="3">
    <source>
        <dbReference type="Proteomes" id="UP000547973"/>
    </source>
</evidence>
<organism evidence="2 3">
    <name type="scientific">Demequina lutea</name>
    <dbReference type="NCBI Taxonomy" id="431489"/>
    <lineage>
        <taxon>Bacteria</taxon>
        <taxon>Bacillati</taxon>
        <taxon>Actinomycetota</taxon>
        <taxon>Actinomycetes</taxon>
        <taxon>Micrococcales</taxon>
        <taxon>Demequinaceae</taxon>
        <taxon>Demequina</taxon>
    </lineage>
</organism>
<protein>
    <submittedName>
        <fullName evidence="2">Uncharacterized protein</fullName>
    </submittedName>
</protein>
<evidence type="ECO:0000256" key="1">
    <source>
        <dbReference type="SAM" id="MobiDB-lite"/>
    </source>
</evidence>
<dbReference type="RefSeq" id="WP_062074871.1">
    <property type="nucleotide sequence ID" value="NZ_BBRC01000004.1"/>
</dbReference>
<dbReference type="EMBL" id="JACBZO010000001">
    <property type="protein sequence ID" value="NYI40138.1"/>
    <property type="molecule type" value="Genomic_DNA"/>
</dbReference>